<reference evidence="7" key="1">
    <citation type="submission" date="2016-10" db="EMBL/GenBank/DDBJ databases">
        <authorList>
            <person name="Varghese N."/>
            <person name="Submissions S."/>
        </authorList>
    </citation>
    <scope>NUCLEOTIDE SEQUENCE [LARGE SCALE GENOMIC DNA]</scope>
    <source>
        <strain evidence="7">DSM 8415</strain>
    </source>
</reference>
<sequence>MKKLLTVLFVIFFVHMSYANELKVVIAPNLDKVIKPINAEFEKLNNGVKVVTIPLVSGAAYQQITNGYPVDVFMSADAKYPQELVKKGFGDDYYIYAIGKLVIWTNSNVKLDKDCINTCLDGNVSHIAIANPKLAPYGRASIEALESANIYDKVKHKIVFANDVSQAQQFAQTRSAQIAFIPLALVIKSNVGHYCEVDQNLYKPIKQAMVVIKSSNEKELAKKYVDFIKSNQAKEIFKGFGYATP</sequence>
<dbReference type="InterPro" id="IPR005950">
    <property type="entry name" value="ModA"/>
</dbReference>
<protein>
    <submittedName>
        <fullName evidence="6">Molybdate transport system substrate-binding protein</fullName>
    </submittedName>
</protein>
<dbReference type="InterPro" id="IPR044084">
    <property type="entry name" value="AvModA-like_subst-bd"/>
</dbReference>
<dbReference type="GO" id="GO:0030973">
    <property type="term" value="F:molybdate ion binding"/>
    <property type="evidence" value="ECO:0007669"/>
    <property type="project" value="InterPro"/>
</dbReference>
<evidence type="ECO:0000256" key="2">
    <source>
        <dbReference type="ARBA" id="ARBA00022723"/>
    </source>
</evidence>
<dbReference type="InterPro" id="IPR050682">
    <property type="entry name" value="ModA/WtpA"/>
</dbReference>
<dbReference type="PANTHER" id="PTHR30632:SF14">
    <property type="entry name" value="TUNGSTATE_MOLYBDATE_CHROMATE-BINDING PROTEIN MODA"/>
    <property type="match status" value="1"/>
</dbReference>
<dbReference type="GO" id="GO:0015689">
    <property type="term" value="P:molybdate ion transport"/>
    <property type="evidence" value="ECO:0007669"/>
    <property type="project" value="InterPro"/>
</dbReference>
<evidence type="ECO:0000256" key="3">
    <source>
        <dbReference type="ARBA" id="ARBA00022729"/>
    </source>
</evidence>
<dbReference type="AlphaFoldDB" id="A0A1G6J1Z9"/>
<feature type="binding site" evidence="4">
    <location>
        <position position="164"/>
    </location>
    <ligand>
        <name>molybdate</name>
        <dbReference type="ChEBI" id="CHEBI:36264"/>
    </ligand>
</feature>
<feature type="binding site" evidence="4">
    <location>
        <position position="57"/>
    </location>
    <ligand>
        <name>molybdate</name>
        <dbReference type="ChEBI" id="CHEBI:36264"/>
    </ligand>
</feature>
<feature type="signal peptide" evidence="5">
    <location>
        <begin position="1"/>
        <end position="19"/>
    </location>
</feature>
<organism evidence="6 7">
    <name type="scientific">Desulfurella multipotens</name>
    <dbReference type="NCBI Taxonomy" id="79269"/>
    <lineage>
        <taxon>Bacteria</taxon>
        <taxon>Pseudomonadati</taxon>
        <taxon>Campylobacterota</taxon>
        <taxon>Desulfurellia</taxon>
        <taxon>Desulfurellales</taxon>
        <taxon>Desulfurellaceae</taxon>
        <taxon>Desulfurella</taxon>
    </lineage>
</organism>
<name>A0A1G6J1Z9_9BACT</name>
<gene>
    <name evidence="6" type="ORF">SAMN05660835_00362</name>
</gene>
<evidence type="ECO:0000256" key="1">
    <source>
        <dbReference type="ARBA" id="ARBA00009175"/>
    </source>
</evidence>
<evidence type="ECO:0000256" key="5">
    <source>
        <dbReference type="SAM" id="SignalP"/>
    </source>
</evidence>
<dbReference type="PANTHER" id="PTHR30632">
    <property type="entry name" value="MOLYBDATE-BINDING PERIPLASMIC PROTEIN"/>
    <property type="match status" value="1"/>
</dbReference>
<dbReference type="OrthoDB" id="9785015at2"/>
<keyword evidence="2 4" id="KW-0479">Metal-binding</keyword>
<dbReference type="Proteomes" id="UP000199411">
    <property type="component" value="Unassembled WGS sequence"/>
</dbReference>
<keyword evidence="3 5" id="KW-0732">Signal</keyword>
<dbReference type="Gene3D" id="3.40.190.10">
    <property type="entry name" value="Periplasmic binding protein-like II"/>
    <property type="match status" value="2"/>
</dbReference>
<evidence type="ECO:0000313" key="7">
    <source>
        <dbReference type="Proteomes" id="UP000199411"/>
    </source>
</evidence>
<dbReference type="PIRSF" id="PIRSF004846">
    <property type="entry name" value="ModA"/>
    <property type="match status" value="1"/>
</dbReference>
<feature type="chain" id="PRO_5011608569" evidence="5">
    <location>
        <begin position="20"/>
        <end position="245"/>
    </location>
</feature>
<dbReference type="CDD" id="cd13539">
    <property type="entry name" value="PBP2_AvModA"/>
    <property type="match status" value="1"/>
</dbReference>
<evidence type="ECO:0000256" key="4">
    <source>
        <dbReference type="PIRSR" id="PIRSR004846-1"/>
    </source>
</evidence>
<dbReference type="NCBIfam" id="TIGR01256">
    <property type="entry name" value="modA"/>
    <property type="match status" value="1"/>
</dbReference>
<accession>A0A1G6J1Z9</accession>
<dbReference type="EMBL" id="FMYU01000002">
    <property type="protein sequence ID" value="SDC12808.1"/>
    <property type="molecule type" value="Genomic_DNA"/>
</dbReference>
<dbReference type="RefSeq" id="WP_159427468.1">
    <property type="nucleotide sequence ID" value="NZ_FMYU01000002.1"/>
</dbReference>
<dbReference type="SUPFAM" id="SSF53850">
    <property type="entry name" value="Periplasmic binding protein-like II"/>
    <property type="match status" value="1"/>
</dbReference>
<comment type="similarity">
    <text evidence="1">Belongs to the bacterial solute-binding protein ModA family.</text>
</comment>
<proteinExistence type="inferred from homology"/>
<keyword evidence="7" id="KW-1185">Reference proteome</keyword>
<keyword evidence="4" id="KW-0500">Molybdenum</keyword>
<dbReference type="GO" id="GO:0046872">
    <property type="term" value="F:metal ion binding"/>
    <property type="evidence" value="ECO:0007669"/>
    <property type="project" value="UniProtKB-KW"/>
</dbReference>
<evidence type="ECO:0000313" key="6">
    <source>
        <dbReference type="EMBL" id="SDC12808.1"/>
    </source>
</evidence>
<dbReference type="Pfam" id="PF13531">
    <property type="entry name" value="SBP_bac_11"/>
    <property type="match status" value="1"/>
</dbReference>